<protein>
    <submittedName>
        <fullName evidence="2">Putative secreted protein</fullName>
    </submittedName>
</protein>
<evidence type="ECO:0000313" key="2">
    <source>
        <dbReference type="EMBL" id="MBW76742.1"/>
    </source>
</evidence>
<name>A0A2M4DGN1_ANODA</name>
<reference evidence="2" key="1">
    <citation type="submission" date="2018-01" db="EMBL/GenBank/DDBJ databases">
        <title>An insight into the sialome of Amazonian anophelines.</title>
        <authorList>
            <person name="Ribeiro J.M."/>
            <person name="Scarpassa V."/>
            <person name="Calvo E."/>
        </authorList>
    </citation>
    <scope>NUCLEOTIDE SEQUENCE</scope>
</reference>
<sequence>MPKRWRPTETFSSFLSLSLCLRTPFFIITTQTEGAKCQQSVCVCGSIFQIASLVSVHPGVCVCVCR</sequence>
<accession>A0A2M4DGN1</accession>
<organism evidence="2">
    <name type="scientific">Anopheles darlingi</name>
    <name type="common">Mosquito</name>
    <dbReference type="NCBI Taxonomy" id="43151"/>
    <lineage>
        <taxon>Eukaryota</taxon>
        <taxon>Metazoa</taxon>
        <taxon>Ecdysozoa</taxon>
        <taxon>Arthropoda</taxon>
        <taxon>Hexapoda</taxon>
        <taxon>Insecta</taxon>
        <taxon>Pterygota</taxon>
        <taxon>Neoptera</taxon>
        <taxon>Endopterygota</taxon>
        <taxon>Diptera</taxon>
        <taxon>Nematocera</taxon>
        <taxon>Culicoidea</taxon>
        <taxon>Culicidae</taxon>
        <taxon>Anophelinae</taxon>
        <taxon>Anopheles</taxon>
    </lineage>
</organism>
<proteinExistence type="predicted"/>
<dbReference type="EMBL" id="GGFL01012564">
    <property type="protein sequence ID" value="MBW76742.1"/>
    <property type="molecule type" value="Transcribed_RNA"/>
</dbReference>
<feature type="signal peptide" evidence="1">
    <location>
        <begin position="1"/>
        <end position="20"/>
    </location>
</feature>
<feature type="chain" id="PRO_5014597837" evidence="1">
    <location>
        <begin position="21"/>
        <end position="66"/>
    </location>
</feature>
<evidence type="ECO:0000256" key="1">
    <source>
        <dbReference type="SAM" id="SignalP"/>
    </source>
</evidence>
<dbReference type="AlphaFoldDB" id="A0A2M4DGN1"/>
<keyword evidence="1" id="KW-0732">Signal</keyword>